<sequence length="184" mass="22150">MMNNEYQLIDMNKTILLDPFILKSTKIGSHSINKFEQVYKKQGSKEQAFLNFNIPFNQNFELKIDYNKDRKFRIDPKIYHNSCNEIILQKEIQYYFIRDNEEATILLDLNECQIIYLQMISIELDWNNEQAFEDQNIAPSIRSQKSKKNCIQINWKLRRGIQPYEQFSLIQQRQQSLQMGRNLL</sequence>
<reference evidence="1" key="1">
    <citation type="submission" date="2021-01" db="EMBL/GenBank/DDBJ databases">
        <authorList>
            <consortium name="Genoscope - CEA"/>
            <person name="William W."/>
        </authorList>
    </citation>
    <scope>NUCLEOTIDE SEQUENCE</scope>
</reference>
<keyword evidence="2" id="KW-1185">Reference proteome</keyword>
<evidence type="ECO:0000313" key="1">
    <source>
        <dbReference type="EMBL" id="CAD8155520.1"/>
    </source>
</evidence>
<gene>
    <name evidence="1" type="ORF">PPENT_87.1.T0270134</name>
</gene>
<dbReference type="AlphaFoldDB" id="A0A8S1TTB0"/>
<accession>A0A8S1TTB0</accession>
<proteinExistence type="predicted"/>
<comment type="caution">
    <text evidence="1">The sequence shown here is derived from an EMBL/GenBank/DDBJ whole genome shotgun (WGS) entry which is preliminary data.</text>
</comment>
<protein>
    <submittedName>
        <fullName evidence="1">Uncharacterized protein</fullName>
    </submittedName>
</protein>
<organism evidence="1 2">
    <name type="scientific">Paramecium pentaurelia</name>
    <dbReference type="NCBI Taxonomy" id="43138"/>
    <lineage>
        <taxon>Eukaryota</taxon>
        <taxon>Sar</taxon>
        <taxon>Alveolata</taxon>
        <taxon>Ciliophora</taxon>
        <taxon>Intramacronucleata</taxon>
        <taxon>Oligohymenophorea</taxon>
        <taxon>Peniculida</taxon>
        <taxon>Parameciidae</taxon>
        <taxon>Paramecium</taxon>
    </lineage>
</organism>
<dbReference type="Proteomes" id="UP000689195">
    <property type="component" value="Unassembled WGS sequence"/>
</dbReference>
<name>A0A8S1TTB0_9CILI</name>
<dbReference type="EMBL" id="CAJJDO010000027">
    <property type="protein sequence ID" value="CAD8155520.1"/>
    <property type="molecule type" value="Genomic_DNA"/>
</dbReference>
<evidence type="ECO:0000313" key="2">
    <source>
        <dbReference type="Proteomes" id="UP000689195"/>
    </source>
</evidence>